<accession>A0A7D9IQA2</accession>
<keyword evidence="2" id="KW-1185">Reference proteome</keyword>
<dbReference type="SUPFAM" id="SSF144232">
    <property type="entry name" value="HIT/MYND zinc finger-like"/>
    <property type="match status" value="1"/>
</dbReference>
<dbReference type="NCBIfam" id="TIGR03804">
    <property type="entry name" value="para_beta_helix"/>
    <property type="match status" value="1"/>
</dbReference>
<evidence type="ECO:0000313" key="1">
    <source>
        <dbReference type="EMBL" id="CAB4016235.1"/>
    </source>
</evidence>
<reference evidence="1" key="1">
    <citation type="submission" date="2020-04" db="EMBL/GenBank/DDBJ databases">
        <authorList>
            <person name="Alioto T."/>
            <person name="Alioto T."/>
            <person name="Gomez Garrido J."/>
        </authorList>
    </citation>
    <scope>NUCLEOTIDE SEQUENCE</scope>
    <source>
        <strain evidence="1">A484AB</strain>
    </source>
</reference>
<name>A0A7D9IQA2_PARCT</name>
<dbReference type="PROSITE" id="PS50865">
    <property type="entry name" value="ZF_MYND_2"/>
    <property type="match status" value="1"/>
</dbReference>
<organism evidence="1 2">
    <name type="scientific">Paramuricea clavata</name>
    <name type="common">Red gorgonian</name>
    <name type="synonym">Violescent sea-whip</name>
    <dbReference type="NCBI Taxonomy" id="317549"/>
    <lineage>
        <taxon>Eukaryota</taxon>
        <taxon>Metazoa</taxon>
        <taxon>Cnidaria</taxon>
        <taxon>Anthozoa</taxon>
        <taxon>Octocorallia</taxon>
        <taxon>Malacalcyonacea</taxon>
        <taxon>Plexauridae</taxon>
        <taxon>Paramuricea</taxon>
    </lineage>
</organism>
<dbReference type="PROSITE" id="PS01360">
    <property type="entry name" value="ZF_MYND_1"/>
    <property type="match status" value="1"/>
</dbReference>
<protein>
    <submittedName>
        <fullName evidence="1">Uncharacterized protein</fullName>
    </submittedName>
</protein>
<gene>
    <name evidence="1" type="ORF">PACLA_8A045638</name>
</gene>
<sequence>MRENKFFDNEGWGIWSQNNSWCNVSMNEVFRNKCGGVRVGKRPAGKEFPPSVVELNKVHDNFGPGIVDTINNFEDIRRVGNDKDVSKTNDDYKSAKYDRNVECNNEERINVGNKSKFSSSWCSGCKGKCGYSKLCGNCFTAGYCNKVCQKGHWPKHKKLCKVLRENSSFLITFMKKHVLDISVDINAKGLDEVGPKNSPRPPRNGTRFIVKVQTDFEYSVLGKPHLIVIYDRSLDVYEDFEDEFIDHLVKEFGVLCEWKYQEKKLFLYCVFEKNGKLRLFINDFADFQKW</sequence>
<dbReference type="InterPro" id="IPR002893">
    <property type="entry name" value="Znf_MYND"/>
</dbReference>
<dbReference type="EMBL" id="CACRXK020009034">
    <property type="protein sequence ID" value="CAB4016235.1"/>
    <property type="molecule type" value="Genomic_DNA"/>
</dbReference>
<dbReference type="Pfam" id="PF01753">
    <property type="entry name" value="zf-MYND"/>
    <property type="match status" value="1"/>
</dbReference>
<dbReference type="Proteomes" id="UP001152795">
    <property type="component" value="Unassembled WGS sequence"/>
</dbReference>
<dbReference type="AlphaFoldDB" id="A0A7D9IQA2"/>
<comment type="caution">
    <text evidence="1">The sequence shown here is derived from an EMBL/GenBank/DDBJ whole genome shotgun (WGS) entry which is preliminary data.</text>
</comment>
<evidence type="ECO:0000313" key="2">
    <source>
        <dbReference type="Proteomes" id="UP001152795"/>
    </source>
</evidence>
<dbReference type="Gene3D" id="6.10.140.2220">
    <property type="match status" value="1"/>
</dbReference>
<dbReference type="InterPro" id="IPR022441">
    <property type="entry name" value="Para_beta_helix_rpt-2"/>
</dbReference>
<proteinExistence type="predicted"/>
<dbReference type="OrthoDB" id="6136578at2759"/>